<evidence type="ECO:0000259" key="2">
    <source>
        <dbReference type="Pfam" id="PF10551"/>
    </source>
</evidence>
<dbReference type="EMBL" id="CAJNOH010001249">
    <property type="protein sequence ID" value="CAF1195309.1"/>
    <property type="molecule type" value="Genomic_DNA"/>
</dbReference>
<protein>
    <recommendedName>
        <fullName evidence="2">MULE transposase domain-containing protein</fullName>
    </recommendedName>
</protein>
<reference evidence="3" key="1">
    <citation type="submission" date="2021-02" db="EMBL/GenBank/DDBJ databases">
        <authorList>
            <person name="Nowell W R."/>
        </authorList>
    </citation>
    <scope>NUCLEOTIDE SEQUENCE</scope>
</reference>
<sequence>MVITRSQSSVAASTAAALRSIYKISKQPESSTRSRPVNKTSKRSPSPSPPNPIHRSCSKLSKKILRNNNVSNTISFTDCETITRTRSSSSNSSSASSISSSRSSSASSYTDSSCSSSDSSTISSSSSDSDSPKSTPISSIIENMTKLEINNRTDEIPAYKYVESNNVPHSHDEGHDQQKVAIFKSQLKFIGKNNRTIPSSKLINQLATDMKLTDTQLGMIPHRDTLRRSVYHARSKTIPPLPKSINFVIPAAYATTSSNEKFIFFDHLYAKKTKRIIAFASPMQLKILFSSKLICIDGTFSICPRKHKQLLIIQTIDQEMYDATPVLYALLNDKKVYTYTLLFRALKNTAKQMNMKFEPDKIISDFESGIVSIVKKEIPNTIHQGCLFHLYQRLTKKMKKFDLWSHYKNNDALHLFIKKVMAIVLLKPPLIDNAYELLVNQYLKLNQLKQFRVQLKKFMFYFHQQWMKLENRTMISFYDVAFKTNNWSESYNAVLKRRAQQSHLSIWTLIELLVTEETAVRMKYFQLLNGKKKSINKTVRNGVLEINQKIIEFNQQFEDNEIELDGCLTLISSLVGVKYGQWRKQLKKNKRRRKYDSGDDHDN</sequence>
<dbReference type="AlphaFoldDB" id="A0A814W0H5"/>
<accession>A0A814W0H5</accession>
<evidence type="ECO:0000313" key="5">
    <source>
        <dbReference type="Proteomes" id="UP000663854"/>
    </source>
</evidence>
<feature type="region of interest" description="Disordered" evidence="1">
    <location>
        <begin position="22"/>
        <end position="57"/>
    </location>
</feature>
<dbReference type="Pfam" id="PF10551">
    <property type="entry name" value="MULE"/>
    <property type="match status" value="1"/>
</dbReference>
<dbReference type="Proteomes" id="UP000663854">
    <property type="component" value="Unassembled WGS sequence"/>
</dbReference>
<name>A0A814W0H5_9BILA</name>
<evidence type="ECO:0000313" key="3">
    <source>
        <dbReference type="EMBL" id="CAF1195309.1"/>
    </source>
</evidence>
<comment type="caution">
    <text evidence="3">The sequence shown here is derived from an EMBL/GenBank/DDBJ whole genome shotgun (WGS) entry which is preliminary data.</text>
</comment>
<dbReference type="Proteomes" id="UP000663870">
    <property type="component" value="Unassembled WGS sequence"/>
</dbReference>
<proteinExistence type="predicted"/>
<dbReference type="InterPro" id="IPR018289">
    <property type="entry name" value="MULE_transposase_dom"/>
</dbReference>
<organism evidence="3 5">
    <name type="scientific">Rotaria sordida</name>
    <dbReference type="NCBI Taxonomy" id="392033"/>
    <lineage>
        <taxon>Eukaryota</taxon>
        <taxon>Metazoa</taxon>
        <taxon>Spiralia</taxon>
        <taxon>Gnathifera</taxon>
        <taxon>Rotifera</taxon>
        <taxon>Eurotatoria</taxon>
        <taxon>Bdelloidea</taxon>
        <taxon>Philodinida</taxon>
        <taxon>Philodinidae</taxon>
        <taxon>Rotaria</taxon>
    </lineage>
</organism>
<dbReference type="EMBL" id="CAJNOL010002121">
    <property type="protein sequence ID" value="CAF1464394.1"/>
    <property type="molecule type" value="Genomic_DNA"/>
</dbReference>
<evidence type="ECO:0000256" key="1">
    <source>
        <dbReference type="SAM" id="MobiDB-lite"/>
    </source>
</evidence>
<evidence type="ECO:0000313" key="6">
    <source>
        <dbReference type="Proteomes" id="UP000663870"/>
    </source>
</evidence>
<feature type="region of interest" description="Disordered" evidence="1">
    <location>
        <begin position="82"/>
        <end position="137"/>
    </location>
</feature>
<feature type="domain" description="MULE transposase" evidence="2">
    <location>
        <begin position="294"/>
        <end position="392"/>
    </location>
</feature>
<keyword evidence="6" id="KW-1185">Reference proteome</keyword>
<gene>
    <name evidence="4" type="ORF">JXQ802_LOCUS38359</name>
    <name evidence="3" type="ORF">PYM288_LOCUS24569</name>
</gene>
<feature type="compositionally biased region" description="Polar residues" evidence="1">
    <location>
        <begin position="27"/>
        <end position="39"/>
    </location>
</feature>
<evidence type="ECO:0000313" key="4">
    <source>
        <dbReference type="EMBL" id="CAF1464394.1"/>
    </source>
</evidence>